<dbReference type="Pfam" id="PF00654">
    <property type="entry name" value="Voltage_CLC"/>
    <property type="match status" value="1"/>
</dbReference>
<evidence type="ECO:0000256" key="2">
    <source>
        <dbReference type="ARBA" id="ARBA00022448"/>
    </source>
</evidence>
<feature type="transmembrane region" description="Helical" evidence="10">
    <location>
        <begin position="252"/>
        <end position="271"/>
    </location>
</feature>
<feature type="transmembrane region" description="Helical" evidence="10">
    <location>
        <begin position="424"/>
        <end position="442"/>
    </location>
</feature>
<feature type="transmembrane region" description="Helical" evidence="10">
    <location>
        <begin position="185"/>
        <end position="209"/>
    </location>
</feature>
<evidence type="ECO:0000256" key="9">
    <source>
        <dbReference type="ARBA" id="ARBA00023303"/>
    </source>
</evidence>
<keyword evidence="6 10" id="KW-0472">Membrane</keyword>
<evidence type="ECO:0000256" key="3">
    <source>
        <dbReference type="ARBA" id="ARBA00022692"/>
    </source>
</evidence>
<accession>A0A261TKT2</accession>
<dbReference type="InterPro" id="IPR001807">
    <property type="entry name" value="ClC"/>
</dbReference>
<evidence type="ECO:0000256" key="8">
    <source>
        <dbReference type="ARBA" id="ARBA00023214"/>
    </source>
</evidence>
<evidence type="ECO:0000256" key="6">
    <source>
        <dbReference type="ARBA" id="ARBA00023136"/>
    </source>
</evidence>
<evidence type="ECO:0000256" key="10">
    <source>
        <dbReference type="SAM" id="Phobius"/>
    </source>
</evidence>
<keyword evidence="3 10" id="KW-0812">Transmembrane</keyword>
<proteinExistence type="predicted"/>
<evidence type="ECO:0000256" key="1">
    <source>
        <dbReference type="ARBA" id="ARBA00004141"/>
    </source>
</evidence>
<keyword evidence="4 10" id="KW-1133">Transmembrane helix</keyword>
<keyword evidence="12" id="KW-1185">Reference proteome</keyword>
<dbReference type="AlphaFoldDB" id="A0A261TKT2"/>
<feature type="transmembrane region" description="Helical" evidence="10">
    <location>
        <begin position="355"/>
        <end position="376"/>
    </location>
</feature>
<keyword evidence="8" id="KW-0868">Chloride</keyword>
<comment type="caution">
    <text evidence="11">The sequence shown here is derived from an EMBL/GenBank/DDBJ whole genome shotgun (WGS) entry which is preliminary data.</text>
</comment>
<dbReference type="EMBL" id="NEVP01000007">
    <property type="protein sequence ID" value="OZI50298.1"/>
    <property type="molecule type" value="Genomic_DNA"/>
</dbReference>
<evidence type="ECO:0000313" key="12">
    <source>
        <dbReference type="Proteomes" id="UP000216913"/>
    </source>
</evidence>
<name>A0A261TKT2_9BORD</name>
<dbReference type="Gene3D" id="1.10.3080.10">
    <property type="entry name" value="Clc chloride channel"/>
    <property type="match status" value="1"/>
</dbReference>
<organism evidence="11 12">
    <name type="scientific">Bordetella genomosp. 5</name>
    <dbReference type="NCBI Taxonomy" id="1395608"/>
    <lineage>
        <taxon>Bacteria</taxon>
        <taxon>Pseudomonadati</taxon>
        <taxon>Pseudomonadota</taxon>
        <taxon>Betaproteobacteria</taxon>
        <taxon>Burkholderiales</taxon>
        <taxon>Alcaligenaceae</taxon>
        <taxon>Bordetella</taxon>
    </lineage>
</organism>
<keyword evidence="9" id="KW-0407">Ion channel</keyword>
<dbReference type="Proteomes" id="UP000216913">
    <property type="component" value="Unassembled WGS sequence"/>
</dbReference>
<feature type="transmembrane region" description="Helical" evidence="10">
    <location>
        <begin position="291"/>
        <end position="315"/>
    </location>
</feature>
<keyword evidence="7" id="KW-0869">Chloride channel</keyword>
<dbReference type="GO" id="GO:0005254">
    <property type="term" value="F:chloride channel activity"/>
    <property type="evidence" value="ECO:0007669"/>
    <property type="project" value="UniProtKB-KW"/>
</dbReference>
<comment type="subcellular location">
    <subcellularLocation>
        <location evidence="1">Membrane</location>
        <topology evidence="1">Multi-pass membrane protein</topology>
    </subcellularLocation>
</comment>
<protein>
    <submittedName>
        <fullName evidence="11">Chloride channel protein</fullName>
    </submittedName>
</protein>
<feature type="transmembrane region" description="Helical" evidence="10">
    <location>
        <begin position="221"/>
        <end position="240"/>
    </location>
</feature>
<gene>
    <name evidence="11" type="ORF">CAL25_13355</name>
</gene>
<feature type="transmembrane region" description="Helical" evidence="10">
    <location>
        <begin position="90"/>
        <end position="110"/>
    </location>
</feature>
<dbReference type="InterPro" id="IPR014743">
    <property type="entry name" value="Cl-channel_core"/>
</dbReference>
<feature type="transmembrane region" description="Helical" evidence="10">
    <location>
        <begin position="327"/>
        <end position="349"/>
    </location>
</feature>
<evidence type="ECO:0000313" key="11">
    <source>
        <dbReference type="EMBL" id="OZI50298.1"/>
    </source>
</evidence>
<evidence type="ECO:0000256" key="7">
    <source>
        <dbReference type="ARBA" id="ARBA00023173"/>
    </source>
</evidence>
<sequence>MVLPASVAGSARRRVRRLRSRLRMPSASSILRSRTRPFALAAAVVLVGIGAGLAGMALGLLLHAVQHLAYGYGALGHESFLQGASAAPPWRRVAALLMAGVVAGVGWWALRRYGRRLVSVRDAVGAAAPGQAMPVGSTIVHVLLQIVTVGLGSPLGREVAPREAGALWAGSVARWMGLTAAQCRALVACGAGAGLAAVYNVPLAGALFVLEVLLGTFDRGIAVMALASSAIAAAVAWTGLGVQQQYALGPIALDWPLAMAACVAGPLFGLAGQAFARATSAARAAAPRGAALPFVALLNFGGIACLAVVLPALLGNGKGPVQLSLDASLPLGMAVLLLGLRVLITLSTLRSGAQGGLLTPGLAVGALLALVLAHCADAWSATPWLDPAAFALIGATAFLAVSMNMPLTALVLMLEFTHAPLQMLVPQALAVAGATAAARWNAQRIERASSRRDAAHIAGKH</sequence>
<keyword evidence="2" id="KW-0813">Transport</keyword>
<evidence type="ECO:0000256" key="4">
    <source>
        <dbReference type="ARBA" id="ARBA00022989"/>
    </source>
</evidence>
<dbReference type="InterPro" id="IPR050368">
    <property type="entry name" value="ClC-type_chloride_channel"/>
</dbReference>
<dbReference type="SUPFAM" id="SSF81340">
    <property type="entry name" value="Clc chloride channel"/>
    <property type="match status" value="1"/>
</dbReference>
<evidence type="ECO:0000256" key="5">
    <source>
        <dbReference type="ARBA" id="ARBA00023065"/>
    </source>
</evidence>
<dbReference type="PRINTS" id="PR00762">
    <property type="entry name" value="CLCHANNEL"/>
</dbReference>
<dbReference type="GO" id="GO:0034707">
    <property type="term" value="C:chloride channel complex"/>
    <property type="evidence" value="ECO:0007669"/>
    <property type="project" value="UniProtKB-KW"/>
</dbReference>
<dbReference type="PANTHER" id="PTHR43427:SF6">
    <property type="entry name" value="CHLORIDE CHANNEL PROTEIN CLC-E"/>
    <property type="match status" value="1"/>
</dbReference>
<reference evidence="11 12" key="1">
    <citation type="submission" date="2017-05" db="EMBL/GenBank/DDBJ databases">
        <title>Complete and WGS of Bordetella genogroups.</title>
        <authorList>
            <person name="Spilker T."/>
            <person name="LiPuma J."/>
        </authorList>
    </citation>
    <scope>NUCLEOTIDE SEQUENCE [LARGE SCALE GENOMIC DNA]</scope>
    <source>
        <strain evidence="11 12">AU10456</strain>
    </source>
</reference>
<dbReference type="PANTHER" id="PTHR43427">
    <property type="entry name" value="CHLORIDE CHANNEL PROTEIN CLC-E"/>
    <property type="match status" value="1"/>
</dbReference>
<feature type="transmembrane region" description="Helical" evidence="10">
    <location>
        <begin position="388"/>
        <end position="412"/>
    </location>
</feature>
<keyword evidence="5" id="KW-0406">Ion transport</keyword>